<comment type="caution">
    <text evidence="1">The sequence shown here is derived from an EMBL/GenBank/DDBJ whole genome shotgun (WGS) entry which is preliminary data.</text>
</comment>
<sequence length="303" mass="33566">MGVKETTFILPITTTELSYASGNLPGTTNTRFNRTARSTADEDMISIKDGFINKALQAGGRHVCEMSCTSITPVPGQGKAHDNFLRNGALLDKITKMVPDFHGLHFLGRVPALEPHKAPRWTLVIVARRPSKHCNWVDAARKISALLNGNGIHDVAVEIVDVRYMMRPQDFDLLPCRHDDVISSVWDAVVDSIFGAIGTEGVHAIGCYRIRTPFTKGKQDMPVTVVVDVDQRARRSWKPVRDAIISVLEQWTLCHVGVLIRQDTKTKDVNVGWKQFVPVRKSLQTRSVARIGRLAGSLGLVRG</sequence>
<dbReference type="OrthoDB" id="5424209at2759"/>
<dbReference type="EMBL" id="BLJY01000007">
    <property type="protein sequence ID" value="GFF17576.1"/>
    <property type="molecule type" value="Genomic_DNA"/>
</dbReference>
<evidence type="ECO:0000313" key="1">
    <source>
        <dbReference type="EMBL" id="GFF17576.1"/>
    </source>
</evidence>
<dbReference type="VEuPathDB" id="FungiDB:ATEG_09711"/>
<reference evidence="1 2" key="1">
    <citation type="submission" date="2020-01" db="EMBL/GenBank/DDBJ databases">
        <title>Aspergillus terreus IFO 6365 whole genome shotgun sequence.</title>
        <authorList>
            <person name="Kanamasa S."/>
            <person name="Takahashi H."/>
        </authorList>
    </citation>
    <scope>NUCLEOTIDE SEQUENCE [LARGE SCALE GENOMIC DNA]</scope>
    <source>
        <strain evidence="1 2">IFO 6365</strain>
    </source>
</reference>
<proteinExistence type="predicted"/>
<evidence type="ECO:0000313" key="2">
    <source>
        <dbReference type="Proteomes" id="UP000452235"/>
    </source>
</evidence>
<organism evidence="1 2">
    <name type="scientific">Aspergillus terreus</name>
    <dbReference type="NCBI Taxonomy" id="33178"/>
    <lineage>
        <taxon>Eukaryota</taxon>
        <taxon>Fungi</taxon>
        <taxon>Dikarya</taxon>
        <taxon>Ascomycota</taxon>
        <taxon>Pezizomycotina</taxon>
        <taxon>Eurotiomycetes</taxon>
        <taxon>Eurotiomycetidae</taxon>
        <taxon>Eurotiales</taxon>
        <taxon>Aspergillaceae</taxon>
        <taxon>Aspergillus</taxon>
        <taxon>Aspergillus subgen. Circumdati</taxon>
    </lineage>
</organism>
<protein>
    <submittedName>
        <fullName evidence="1">Uncharacterized protein</fullName>
    </submittedName>
</protein>
<dbReference type="Proteomes" id="UP000452235">
    <property type="component" value="Unassembled WGS sequence"/>
</dbReference>
<name>A0A5M3Z5D8_ASPTE</name>
<keyword evidence="2" id="KW-1185">Reference proteome</keyword>
<dbReference type="AlphaFoldDB" id="A0A5M3Z5D8"/>
<accession>A0A5M3Z5D8</accession>
<gene>
    <name evidence="1" type="ORF">ATEIFO6365_0007012500</name>
</gene>